<accession>A0ABZ1X7R8</accession>
<feature type="region of interest" description="Disordered" evidence="6">
    <location>
        <begin position="1"/>
        <end position="26"/>
    </location>
</feature>
<comment type="catalytic activity">
    <reaction evidence="1">
        <text>ATP + protein L-histidine = ADP + protein N-phospho-L-histidine.</text>
        <dbReference type="EC" id="2.7.13.3"/>
    </reaction>
</comment>
<feature type="compositionally biased region" description="Gly residues" evidence="6">
    <location>
        <begin position="582"/>
        <end position="593"/>
    </location>
</feature>
<feature type="compositionally biased region" description="Low complexity" evidence="6">
    <location>
        <begin position="723"/>
        <end position="747"/>
    </location>
</feature>
<keyword evidence="7" id="KW-0472">Membrane</keyword>
<sequence length="836" mass="85399">MSHLRAPAARADRREGGRHGRPVARPTLSLPETHIRPQLLRLAVLPPIAVALSGCAAVLFTVRSTGAQPGLILWGVLTGAVSVAFVAVAIAAVAADRAAKTVSDRVGALRRSSARREADLRALVDGLRRGELPPGRGPGTGPPENADDFDLLAADLARAHDGAVTAVVQAAQLSSQAGSEQKLEVFVNLARRLQSLVHREISILDELENEIEDPDLLKGLFHVDHLATRIRRHAENLAVLGGAVSRRQWSNPVSMTEVLRSAIAEVEQYSRVKLVPPIDGTLRGHAVADVIHLLAELVENATVFSAPHTQVLLRANLVTSGLAVEVEDRGLGMPLAEQQRMNALLTDPDQVNVASLLADGRIGLFVVSQLAKRHGIHVRLQTNIYGGVQAVLVVPQALLGSAPGAVGAQQPEITGAAVSPQGTGHPRPGHGPRHRGASAEPRGTETGLNGSAAPTAKGGAVAPQGARHGRGGHGPGLNGRGRAPGGGGGVPGGGEPLPSGGWRFLNGSSGAPGSGGSMPDEREHLPGEGGPLPGEGRPDGAAGSSLGGSGGVPGGGGQVSGGSSQSGPLTGGNGTETERRPGGGGALNGGGAHSGRPAPLPVRGARGARPTPADAVPGIRPDDRRLVAEHVTAPPVPRTGTVRGTMGKPQLPRRRAQEHIAPQLRGGPAPRQEAECPAGHDPGLMAAFQRGISLAEAQQHLEPEGGEPTTSLPLPSPRRETGHMGSAHTAHTAHAAHTDTATPGPTHMDAAHTAAPTTDIGPSAAAPPELGPTPSPSPSASFDFGFDRDASHTEATPTTDAAAPDATPMERPHITEVHGLDHDRTTPRHDGSAPAG</sequence>
<evidence type="ECO:0000256" key="5">
    <source>
        <dbReference type="ARBA" id="ARBA00022777"/>
    </source>
</evidence>
<keyword evidence="7" id="KW-0812">Transmembrane</keyword>
<feature type="compositionally biased region" description="Basic and acidic residues" evidence="6">
    <location>
        <begin position="808"/>
        <end position="836"/>
    </location>
</feature>
<evidence type="ECO:0000256" key="2">
    <source>
        <dbReference type="ARBA" id="ARBA00012438"/>
    </source>
</evidence>
<dbReference type="EC" id="2.7.13.3" evidence="2"/>
<feature type="compositionally biased region" description="Gly residues" evidence="6">
    <location>
        <begin position="472"/>
        <end position="495"/>
    </location>
</feature>
<dbReference type="PANTHER" id="PTHR45436">
    <property type="entry name" value="SENSOR HISTIDINE KINASE YKOH"/>
    <property type="match status" value="1"/>
</dbReference>
<proteinExistence type="predicted"/>
<dbReference type="InterPro" id="IPR036890">
    <property type="entry name" value="HATPase_C_sf"/>
</dbReference>
<dbReference type="SUPFAM" id="SSF55874">
    <property type="entry name" value="ATPase domain of HSP90 chaperone/DNA topoisomerase II/histidine kinase"/>
    <property type="match status" value="1"/>
</dbReference>
<evidence type="ECO:0000313" key="10">
    <source>
        <dbReference type="Proteomes" id="UP001432168"/>
    </source>
</evidence>
<evidence type="ECO:0000256" key="4">
    <source>
        <dbReference type="ARBA" id="ARBA00022679"/>
    </source>
</evidence>
<keyword evidence="4" id="KW-0808">Transferase</keyword>
<dbReference type="Pfam" id="PF02518">
    <property type="entry name" value="HATPase_c"/>
    <property type="match status" value="1"/>
</dbReference>
<keyword evidence="9" id="KW-0547">Nucleotide-binding</keyword>
<keyword evidence="7" id="KW-1133">Transmembrane helix</keyword>
<feature type="compositionally biased region" description="Low complexity" evidence="6">
    <location>
        <begin position="793"/>
        <end position="807"/>
    </location>
</feature>
<dbReference type="EMBL" id="CP109011">
    <property type="protein sequence ID" value="WUT47568.1"/>
    <property type="molecule type" value="Genomic_DNA"/>
</dbReference>
<evidence type="ECO:0000256" key="3">
    <source>
        <dbReference type="ARBA" id="ARBA00022553"/>
    </source>
</evidence>
<feature type="region of interest" description="Disordered" evidence="6">
    <location>
        <begin position="128"/>
        <end position="147"/>
    </location>
</feature>
<feature type="compositionally biased region" description="Low complexity" evidence="6">
    <location>
        <begin position="496"/>
        <end position="509"/>
    </location>
</feature>
<evidence type="ECO:0000256" key="7">
    <source>
        <dbReference type="SAM" id="Phobius"/>
    </source>
</evidence>
<name>A0ABZ1X7R8_9ACTN</name>
<evidence type="ECO:0000259" key="8">
    <source>
        <dbReference type="Pfam" id="PF02518"/>
    </source>
</evidence>
<gene>
    <name evidence="9" type="ORF">OG929_36985</name>
</gene>
<dbReference type="Gene3D" id="3.30.565.10">
    <property type="entry name" value="Histidine kinase-like ATPase, C-terminal domain"/>
    <property type="match status" value="1"/>
</dbReference>
<feature type="transmembrane region" description="Helical" evidence="7">
    <location>
        <begin position="72"/>
        <end position="95"/>
    </location>
</feature>
<keyword evidence="9" id="KW-0067">ATP-binding</keyword>
<keyword evidence="3" id="KW-0597">Phosphoprotein</keyword>
<feature type="transmembrane region" description="Helical" evidence="7">
    <location>
        <begin position="39"/>
        <end position="60"/>
    </location>
</feature>
<feature type="compositionally biased region" description="Gly residues" evidence="6">
    <location>
        <begin position="545"/>
        <end position="560"/>
    </location>
</feature>
<evidence type="ECO:0000256" key="1">
    <source>
        <dbReference type="ARBA" id="ARBA00000085"/>
    </source>
</evidence>
<keyword evidence="10" id="KW-1185">Reference proteome</keyword>
<keyword evidence="5" id="KW-0418">Kinase</keyword>
<dbReference type="InterPro" id="IPR050428">
    <property type="entry name" value="TCS_sensor_his_kinase"/>
</dbReference>
<reference evidence="9" key="1">
    <citation type="submission" date="2022-10" db="EMBL/GenBank/DDBJ databases">
        <title>The complete genomes of actinobacterial strains from the NBC collection.</title>
        <authorList>
            <person name="Joergensen T.S."/>
            <person name="Alvarez Arevalo M."/>
            <person name="Sterndorff E.B."/>
            <person name="Faurdal D."/>
            <person name="Vuksanovic O."/>
            <person name="Mourched A.-S."/>
            <person name="Charusanti P."/>
            <person name="Shaw S."/>
            <person name="Blin K."/>
            <person name="Weber T."/>
        </authorList>
    </citation>
    <scope>NUCLEOTIDE SEQUENCE</scope>
    <source>
        <strain evidence="9">NBC_00686</strain>
    </source>
</reference>
<feature type="region of interest" description="Disordered" evidence="6">
    <location>
        <begin position="416"/>
        <end position="836"/>
    </location>
</feature>
<dbReference type="Proteomes" id="UP001432168">
    <property type="component" value="Chromosome"/>
</dbReference>
<dbReference type="InterPro" id="IPR003594">
    <property type="entry name" value="HATPase_dom"/>
</dbReference>
<feature type="compositionally biased region" description="Basic residues" evidence="6">
    <location>
        <begin position="427"/>
        <end position="436"/>
    </location>
</feature>
<dbReference type="RefSeq" id="WP_329269814.1">
    <property type="nucleotide sequence ID" value="NZ_CP109011.1"/>
</dbReference>
<evidence type="ECO:0000256" key="6">
    <source>
        <dbReference type="SAM" id="MobiDB-lite"/>
    </source>
</evidence>
<dbReference type="PANTHER" id="PTHR45436:SF5">
    <property type="entry name" value="SENSOR HISTIDINE KINASE TRCS"/>
    <property type="match status" value="1"/>
</dbReference>
<organism evidence="9 10">
    <name type="scientific">Streptomyces pseudovenezuelae</name>
    <dbReference type="NCBI Taxonomy" id="67350"/>
    <lineage>
        <taxon>Bacteria</taxon>
        <taxon>Bacillati</taxon>
        <taxon>Actinomycetota</taxon>
        <taxon>Actinomycetes</taxon>
        <taxon>Kitasatosporales</taxon>
        <taxon>Streptomycetaceae</taxon>
        <taxon>Streptomyces</taxon>
        <taxon>Streptomyces aurantiacus group</taxon>
    </lineage>
</organism>
<protein>
    <recommendedName>
        <fullName evidence="2">histidine kinase</fullName>
        <ecNumber evidence="2">2.7.13.3</ecNumber>
    </recommendedName>
</protein>
<feature type="domain" description="Histidine kinase/HSP90-like ATPase" evidence="8">
    <location>
        <begin position="289"/>
        <end position="396"/>
    </location>
</feature>
<dbReference type="GO" id="GO:0005524">
    <property type="term" value="F:ATP binding"/>
    <property type="evidence" value="ECO:0007669"/>
    <property type="project" value="UniProtKB-KW"/>
</dbReference>
<evidence type="ECO:0000313" key="9">
    <source>
        <dbReference type="EMBL" id="WUT47568.1"/>
    </source>
</evidence>